<evidence type="ECO:0000313" key="2">
    <source>
        <dbReference type="Proteomes" id="UP000466517"/>
    </source>
</evidence>
<reference evidence="1 2" key="1">
    <citation type="journal article" date="2019" name="Emerg. Microbes Infect.">
        <title>Comprehensive subspecies identification of 175 nontuberculous mycobacteria species based on 7547 genomic profiles.</title>
        <authorList>
            <person name="Matsumoto Y."/>
            <person name="Kinjo T."/>
            <person name="Motooka D."/>
            <person name="Nabeya D."/>
            <person name="Jung N."/>
            <person name="Uechi K."/>
            <person name="Horii T."/>
            <person name="Iida T."/>
            <person name="Fujita J."/>
            <person name="Nakamura S."/>
        </authorList>
    </citation>
    <scope>NUCLEOTIDE SEQUENCE [LARGE SCALE GENOMIC DNA]</scope>
    <source>
        <strain evidence="1 2">JCM 13574</strain>
    </source>
</reference>
<gene>
    <name evidence="1" type="ORF">MMAD_40330</name>
</gene>
<proteinExistence type="predicted"/>
<dbReference type="AlphaFoldDB" id="A0A7I7XKJ1"/>
<protein>
    <submittedName>
        <fullName evidence="1">Uncharacterized protein</fullName>
    </submittedName>
</protein>
<dbReference type="EMBL" id="AP022610">
    <property type="protein sequence ID" value="BBZ29738.1"/>
    <property type="molecule type" value="Genomic_DNA"/>
</dbReference>
<dbReference type="KEGG" id="mmag:MMAD_40330"/>
<name>A0A7I7XKJ1_9MYCO</name>
<sequence>MDATRKKSLALLFGLAAIAVAVALCLWHSGVTTGNLAGGSGDSSVATYTQPQVPAMSVNPTGMSMGSTITESPAPTALATMEASPTLKATPAPGCVNNGQCP</sequence>
<evidence type="ECO:0000313" key="1">
    <source>
        <dbReference type="EMBL" id="BBZ29738.1"/>
    </source>
</evidence>
<organism evidence="1 2">
    <name type="scientific">Mycolicibacterium madagascariense</name>
    <dbReference type="NCBI Taxonomy" id="212765"/>
    <lineage>
        <taxon>Bacteria</taxon>
        <taxon>Bacillati</taxon>
        <taxon>Actinomycetota</taxon>
        <taxon>Actinomycetes</taxon>
        <taxon>Mycobacteriales</taxon>
        <taxon>Mycobacteriaceae</taxon>
        <taxon>Mycolicibacterium</taxon>
    </lineage>
</organism>
<dbReference type="RefSeq" id="WP_163740525.1">
    <property type="nucleotide sequence ID" value="NZ_AP022610.1"/>
</dbReference>
<keyword evidence="2" id="KW-1185">Reference proteome</keyword>
<accession>A0A7I7XKJ1</accession>
<dbReference type="Proteomes" id="UP000466517">
    <property type="component" value="Chromosome"/>
</dbReference>